<evidence type="ECO:0000313" key="8">
    <source>
        <dbReference type="EMBL" id="KAK7076850.1"/>
    </source>
</evidence>
<evidence type="ECO:0000256" key="2">
    <source>
        <dbReference type="ARBA" id="ARBA00008219"/>
    </source>
</evidence>
<comment type="similarity">
    <text evidence="2">Belongs to the TTC19 family.</text>
</comment>
<keyword evidence="4 7" id="KW-0802">TPR repeat</keyword>
<dbReference type="SMART" id="SM00028">
    <property type="entry name" value="TPR"/>
    <property type="match status" value="5"/>
</dbReference>
<reference evidence="8 9" key="1">
    <citation type="submission" date="2023-11" db="EMBL/GenBank/DDBJ databases">
        <title>Halocaridina rubra genome assembly.</title>
        <authorList>
            <person name="Smith C."/>
        </authorList>
    </citation>
    <scope>NUCLEOTIDE SEQUENCE [LARGE SCALE GENOMIC DNA]</scope>
    <source>
        <strain evidence="8">EP-1</strain>
        <tissue evidence="8">Whole</tissue>
    </source>
</reference>
<organism evidence="8 9">
    <name type="scientific">Halocaridina rubra</name>
    <name type="common">Hawaiian red shrimp</name>
    <dbReference type="NCBI Taxonomy" id="373956"/>
    <lineage>
        <taxon>Eukaryota</taxon>
        <taxon>Metazoa</taxon>
        <taxon>Ecdysozoa</taxon>
        <taxon>Arthropoda</taxon>
        <taxon>Crustacea</taxon>
        <taxon>Multicrustacea</taxon>
        <taxon>Malacostraca</taxon>
        <taxon>Eumalacostraca</taxon>
        <taxon>Eucarida</taxon>
        <taxon>Decapoda</taxon>
        <taxon>Pleocyemata</taxon>
        <taxon>Caridea</taxon>
        <taxon>Atyoidea</taxon>
        <taxon>Atyidae</taxon>
        <taxon>Halocaridina</taxon>
    </lineage>
</organism>
<evidence type="ECO:0000256" key="4">
    <source>
        <dbReference type="ARBA" id="ARBA00022803"/>
    </source>
</evidence>
<dbReference type="PANTHER" id="PTHR13143">
    <property type="entry name" value="TETRATRICOPEPTIDE REPEAT PROTEIN 19"/>
    <property type="match status" value="1"/>
</dbReference>
<dbReference type="InterPro" id="IPR011990">
    <property type="entry name" value="TPR-like_helical_dom_sf"/>
</dbReference>
<dbReference type="Pfam" id="PF13424">
    <property type="entry name" value="TPR_12"/>
    <property type="match status" value="1"/>
</dbReference>
<dbReference type="Proteomes" id="UP001381693">
    <property type="component" value="Unassembled WGS sequence"/>
</dbReference>
<dbReference type="Pfam" id="PF07719">
    <property type="entry name" value="TPR_2"/>
    <property type="match status" value="1"/>
</dbReference>
<evidence type="ECO:0000256" key="5">
    <source>
        <dbReference type="ARBA" id="ARBA00022946"/>
    </source>
</evidence>
<evidence type="ECO:0000313" key="9">
    <source>
        <dbReference type="Proteomes" id="UP001381693"/>
    </source>
</evidence>
<dbReference type="PANTHER" id="PTHR13143:SF6">
    <property type="entry name" value="TETRATRICOPEPTIDE REPEAT PROTEIN 19, MITOCHONDRIAL"/>
    <property type="match status" value="1"/>
</dbReference>
<dbReference type="InterPro" id="IPR013105">
    <property type="entry name" value="TPR_2"/>
</dbReference>
<dbReference type="GO" id="GO:0034551">
    <property type="term" value="P:mitochondrial respiratory chain complex III assembly"/>
    <property type="evidence" value="ECO:0007669"/>
    <property type="project" value="InterPro"/>
</dbReference>
<gene>
    <name evidence="8" type="primary">TTC19</name>
    <name evidence="8" type="ORF">SK128_011560</name>
</gene>
<proteinExistence type="inferred from homology"/>
<keyword evidence="9" id="KW-1185">Reference proteome</keyword>
<keyword evidence="6" id="KW-0496">Mitochondrion</keyword>
<dbReference type="SUPFAM" id="SSF48452">
    <property type="entry name" value="TPR-like"/>
    <property type="match status" value="2"/>
</dbReference>
<comment type="subcellular location">
    <subcellularLocation>
        <location evidence="1">Mitochondrion</location>
    </subcellularLocation>
</comment>
<dbReference type="EMBL" id="JAXCGZ010009535">
    <property type="protein sequence ID" value="KAK7076850.1"/>
    <property type="molecule type" value="Genomic_DNA"/>
</dbReference>
<protein>
    <submittedName>
        <fullName evidence="8">Tetratricopeptide repeat protein 19, mitochondrial</fullName>
    </submittedName>
</protein>
<dbReference type="PROSITE" id="PS50005">
    <property type="entry name" value="TPR"/>
    <property type="match status" value="1"/>
</dbReference>
<evidence type="ECO:0000256" key="6">
    <source>
        <dbReference type="ARBA" id="ARBA00023128"/>
    </source>
</evidence>
<dbReference type="InterPro" id="IPR040395">
    <property type="entry name" value="TTC19"/>
</dbReference>
<accession>A0AAN8XD39</accession>
<dbReference type="InterPro" id="IPR019734">
    <property type="entry name" value="TPR_rpt"/>
</dbReference>
<evidence type="ECO:0000256" key="7">
    <source>
        <dbReference type="PROSITE-ProRule" id="PRU00339"/>
    </source>
</evidence>
<dbReference type="AlphaFoldDB" id="A0AAN8XD39"/>
<feature type="repeat" description="TPR" evidence="7">
    <location>
        <begin position="340"/>
        <end position="373"/>
    </location>
</feature>
<name>A0AAN8XD39_HALRR</name>
<keyword evidence="5" id="KW-0809">Transit peptide</keyword>
<evidence type="ECO:0000256" key="1">
    <source>
        <dbReference type="ARBA" id="ARBA00004173"/>
    </source>
</evidence>
<evidence type="ECO:0000256" key="3">
    <source>
        <dbReference type="ARBA" id="ARBA00022737"/>
    </source>
</evidence>
<keyword evidence="3" id="KW-0677">Repeat</keyword>
<comment type="caution">
    <text evidence="8">The sequence shown here is derived from an EMBL/GenBank/DDBJ whole genome shotgun (WGS) entry which is preliminary data.</text>
</comment>
<dbReference type="GO" id="GO:0005743">
    <property type="term" value="C:mitochondrial inner membrane"/>
    <property type="evidence" value="ECO:0007669"/>
    <property type="project" value="TreeGrafter"/>
</dbReference>
<sequence length="397" mass="45457">MYSLQVLKFAMNAQRFLIRSYVAQHCVCMTLLRNTHETMQSSKCHLARFLDQVDCISSPCSLQSPGMPAHSLELRNENSKYFSEKCREQRSSRTCRHSYIPLFALALFQTKKDTEKEEKRQESELIMTIKRSILALQRGELNKAEQLLHISLKIAQESQNTQAETYIFDLMANLAYQREQYTKAEELFKEVLKRMFSDGMAEDDNAVVEISLKLASVYASIGDMEKAVQGFHFCIGTQEEKIKKYGESNLDEDTLLLWAMSMDWYARFLLSLKKYELAKKHFLKAFEMSERVHGPGHPQTAVLLNDIGSVCSLQKNYTDAITYLERAIYVAREAQSPDIASFYVNLGAVYLQQGMLAEAEKHCKEGLKLAKNYKNEEALEEAKSCLEEISSVKSGTK</sequence>
<dbReference type="Gene3D" id="1.25.40.10">
    <property type="entry name" value="Tetratricopeptide repeat domain"/>
    <property type="match status" value="2"/>
</dbReference>